<dbReference type="RefSeq" id="WP_075622174.1">
    <property type="nucleotide sequence ID" value="NZ_CP015607.1"/>
</dbReference>
<accession>A0A1L6ZHE6</accession>
<dbReference type="Proteomes" id="UP000185426">
    <property type="component" value="Chromosome"/>
</dbReference>
<organism evidence="1 2">
    <name type="scientific">Bacillus safensis</name>
    <dbReference type="NCBI Taxonomy" id="561879"/>
    <lineage>
        <taxon>Bacteria</taxon>
        <taxon>Bacillati</taxon>
        <taxon>Bacillota</taxon>
        <taxon>Bacilli</taxon>
        <taxon>Bacillales</taxon>
        <taxon>Bacillaceae</taxon>
        <taxon>Bacillus</taxon>
    </lineage>
</organism>
<evidence type="ECO:0000313" key="2">
    <source>
        <dbReference type="Proteomes" id="UP000185426"/>
    </source>
</evidence>
<dbReference type="EMBL" id="CP015607">
    <property type="protein sequence ID" value="APT45940.1"/>
    <property type="molecule type" value="Genomic_DNA"/>
</dbReference>
<dbReference type="InterPro" id="IPR053745">
    <property type="entry name" value="Viral_Tail_Comp_sf"/>
</dbReference>
<dbReference type="InterPro" id="IPR021508">
    <property type="entry name" value="Gp17-like"/>
</dbReference>
<reference evidence="1 2" key="1">
    <citation type="submission" date="2016-05" db="EMBL/GenBank/DDBJ databases">
        <title>Complete Genome and Methylome Analysis of Psychrotrophic Bacterial Isolates from Antarctic Lake Untersee.</title>
        <authorList>
            <person name="Fomenkov A."/>
            <person name="Akimov V.N."/>
            <person name="Vasilyeva L.V."/>
            <person name="Andersen D."/>
            <person name="Vincze T."/>
            <person name="Roberts R.J."/>
        </authorList>
    </citation>
    <scope>NUCLEOTIDE SEQUENCE [LARGE SCALE GENOMIC DNA]</scope>
    <source>
        <strain evidence="1 2">U14-5</strain>
    </source>
</reference>
<dbReference type="Pfam" id="PF11367">
    <property type="entry name" value="Tail_completion_gp17"/>
    <property type="match status" value="1"/>
</dbReference>
<name>A0A1L6ZHE6_BACIA</name>
<gene>
    <name evidence="1" type="ORF">BSA145_08495</name>
</gene>
<proteinExistence type="predicted"/>
<dbReference type="AlphaFoldDB" id="A0A1L6ZHE6"/>
<evidence type="ECO:0008006" key="3">
    <source>
        <dbReference type="Google" id="ProtNLM"/>
    </source>
</evidence>
<dbReference type="Gene3D" id="3.30.2000.30">
    <property type="match status" value="1"/>
</dbReference>
<protein>
    <recommendedName>
        <fullName evidence="3">DUF3168 domain-containing protein</fullName>
    </recommendedName>
</protein>
<evidence type="ECO:0000313" key="1">
    <source>
        <dbReference type="EMBL" id="APT45940.1"/>
    </source>
</evidence>
<sequence length="122" mass="14187">MSFDAKKELSAALRKNNELKQLVTGGFHQLVANDVAAFPRVVFSEITNRDQEYRDNHSAASEVRFQLSIFSKADTRTHETEIAKQIDRLMKDLGYGRYDSVDLYETDTKIFHRGMRYVKTFF</sequence>